<evidence type="ECO:0000313" key="2">
    <source>
        <dbReference type="EMBL" id="GIF80872.1"/>
    </source>
</evidence>
<dbReference type="GO" id="GO:0003676">
    <property type="term" value="F:nucleic acid binding"/>
    <property type="evidence" value="ECO:0007669"/>
    <property type="project" value="InterPro"/>
</dbReference>
<dbReference type="EMBL" id="BONF01000011">
    <property type="protein sequence ID" value="GIF80872.1"/>
    <property type="molecule type" value="Genomic_DNA"/>
</dbReference>
<reference evidence="2 3" key="1">
    <citation type="submission" date="2021-01" db="EMBL/GenBank/DDBJ databases">
        <title>Whole genome shotgun sequence of Catellatospora bangladeshensis NBRC 107357.</title>
        <authorList>
            <person name="Komaki H."/>
            <person name="Tamura T."/>
        </authorList>
    </citation>
    <scope>NUCLEOTIDE SEQUENCE [LARGE SCALE GENOMIC DNA]</scope>
    <source>
        <strain evidence="2 3">NBRC 107357</strain>
    </source>
</reference>
<sequence length="270" mass="29086">MITKVIGSSPAVAAGTAPTGLVHRRWAAYAASIGKRRGTPTARTKYGRLAPVGSPPWHAADIVALDLEGSGAQDHDAEAILEVAAVPLLRGQPDLDRAFTSLINPGRPIPPRAWLAPGLTDEVLATAPTLDSIAPTLGELIDGKWVVGHNVLVDWRLLSRHLPGLRPAGLLDTLRLARTMAFPDRKLLTLVDSLRLREAMHAAAGRSQPHRAYWDSVAAAYVLPKLIYRLWPKRPPTFASLALMAGVALPTEPMEQPGLSSHRLICQQLN</sequence>
<dbReference type="CDD" id="cd06127">
    <property type="entry name" value="DEDDh"/>
    <property type="match status" value="1"/>
</dbReference>
<keyword evidence="3" id="KW-1185">Reference proteome</keyword>
<dbReference type="InterPro" id="IPR013520">
    <property type="entry name" value="Ribonucl_H"/>
</dbReference>
<dbReference type="SUPFAM" id="SSF53098">
    <property type="entry name" value="Ribonuclease H-like"/>
    <property type="match status" value="1"/>
</dbReference>
<dbReference type="RefSeq" id="WP_203744888.1">
    <property type="nucleotide sequence ID" value="NZ_BONF01000011.1"/>
</dbReference>
<dbReference type="InterPro" id="IPR012337">
    <property type="entry name" value="RNaseH-like_sf"/>
</dbReference>
<dbReference type="AlphaFoldDB" id="A0A8J3JI34"/>
<name>A0A8J3JI34_9ACTN</name>
<dbReference type="PANTHER" id="PTHR30231:SF41">
    <property type="entry name" value="DNA POLYMERASE III SUBUNIT EPSILON"/>
    <property type="match status" value="1"/>
</dbReference>
<feature type="domain" description="Exonuclease" evidence="1">
    <location>
        <begin position="61"/>
        <end position="232"/>
    </location>
</feature>
<dbReference type="Proteomes" id="UP000601223">
    <property type="component" value="Unassembled WGS sequence"/>
</dbReference>
<organism evidence="2 3">
    <name type="scientific">Catellatospora bangladeshensis</name>
    <dbReference type="NCBI Taxonomy" id="310355"/>
    <lineage>
        <taxon>Bacteria</taxon>
        <taxon>Bacillati</taxon>
        <taxon>Actinomycetota</taxon>
        <taxon>Actinomycetes</taxon>
        <taxon>Micromonosporales</taxon>
        <taxon>Micromonosporaceae</taxon>
        <taxon>Catellatospora</taxon>
    </lineage>
</organism>
<gene>
    <name evidence="2" type="ORF">Cba03nite_22210</name>
</gene>
<proteinExistence type="predicted"/>
<dbReference type="GO" id="GO:0005829">
    <property type="term" value="C:cytosol"/>
    <property type="evidence" value="ECO:0007669"/>
    <property type="project" value="TreeGrafter"/>
</dbReference>
<accession>A0A8J3JI34</accession>
<evidence type="ECO:0000313" key="3">
    <source>
        <dbReference type="Proteomes" id="UP000601223"/>
    </source>
</evidence>
<dbReference type="InterPro" id="IPR036397">
    <property type="entry name" value="RNaseH_sf"/>
</dbReference>
<dbReference type="GO" id="GO:0008408">
    <property type="term" value="F:3'-5' exonuclease activity"/>
    <property type="evidence" value="ECO:0007669"/>
    <property type="project" value="TreeGrafter"/>
</dbReference>
<dbReference type="GO" id="GO:0045004">
    <property type="term" value="P:DNA replication proofreading"/>
    <property type="evidence" value="ECO:0007669"/>
    <property type="project" value="TreeGrafter"/>
</dbReference>
<dbReference type="SMART" id="SM00479">
    <property type="entry name" value="EXOIII"/>
    <property type="match status" value="1"/>
</dbReference>
<dbReference type="Gene3D" id="3.30.420.10">
    <property type="entry name" value="Ribonuclease H-like superfamily/Ribonuclease H"/>
    <property type="match status" value="1"/>
</dbReference>
<comment type="caution">
    <text evidence="2">The sequence shown here is derived from an EMBL/GenBank/DDBJ whole genome shotgun (WGS) entry which is preliminary data.</text>
</comment>
<dbReference type="Pfam" id="PF00929">
    <property type="entry name" value="RNase_T"/>
    <property type="match status" value="1"/>
</dbReference>
<protein>
    <recommendedName>
        <fullName evidence="1">Exonuclease domain-containing protein</fullName>
    </recommendedName>
</protein>
<dbReference type="PANTHER" id="PTHR30231">
    <property type="entry name" value="DNA POLYMERASE III SUBUNIT EPSILON"/>
    <property type="match status" value="1"/>
</dbReference>
<evidence type="ECO:0000259" key="1">
    <source>
        <dbReference type="SMART" id="SM00479"/>
    </source>
</evidence>